<dbReference type="Proteomes" id="UP001519328">
    <property type="component" value="Unassembled WGS sequence"/>
</dbReference>
<accession>A0ABS4HHR6</accession>
<comment type="caution">
    <text evidence="2">The sequence shown here is derived from an EMBL/GenBank/DDBJ whole genome shotgun (WGS) entry which is preliminary data.</text>
</comment>
<feature type="transmembrane region" description="Helical" evidence="1">
    <location>
        <begin position="33"/>
        <end position="53"/>
    </location>
</feature>
<dbReference type="EMBL" id="JAGGKK010000020">
    <property type="protein sequence ID" value="MBP1950269.1"/>
    <property type="molecule type" value="Genomic_DNA"/>
</dbReference>
<keyword evidence="3" id="KW-1185">Reference proteome</keyword>
<keyword evidence="1" id="KW-0472">Membrane</keyword>
<evidence type="ECO:0000256" key="1">
    <source>
        <dbReference type="SAM" id="Phobius"/>
    </source>
</evidence>
<keyword evidence="1" id="KW-0812">Transmembrane</keyword>
<name>A0ABS4HHR6_9BACI</name>
<proteinExistence type="predicted"/>
<keyword evidence="1" id="KW-1133">Transmembrane helix</keyword>
<evidence type="ECO:0000313" key="2">
    <source>
        <dbReference type="EMBL" id="MBP1950269.1"/>
    </source>
</evidence>
<protein>
    <submittedName>
        <fullName evidence="2">ABC-type amino acid transport system permease subunit</fullName>
    </submittedName>
</protein>
<gene>
    <name evidence="2" type="ORF">J2Z82_003226</name>
</gene>
<organism evidence="2 3">
    <name type="scientific">Virgibacillus litoralis</name>
    <dbReference type="NCBI Taxonomy" id="578221"/>
    <lineage>
        <taxon>Bacteria</taxon>
        <taxon>Bacillati</taxon>
        <taxon>Bacillota</taxon>
        <taxon>Bacilli</taxon>
        <taxon>Bacillales</taxon>
        <taxon>Bacillaceae</taxon>
        <taxon>Virgibacillus</taxon>
    </lineage>
</organism>
<evidence type="ECO:0000313" key="3">
    <source>
        <dbReference type="Proteomes" id="UP001519328"/>
    </source>
</evidence>
<reference evidence="2 3" key="1">
    <citation type="submission" date="2021-03" db="EMBL/GenBank/DDBJ databases">
        <title>Genomic Encyclopedia of Type Strains, Phase IV (KMG-IV): sequencing the most valuable type-strain genomes for metagenomic binning, comparative biology and taxonomic classification.</title>
        <authorList>
            <person name="Goeker M."/>
        </authorList>
    </citation>
    <scope>NUCLEOTIDE SEQUENCE [LARGE SCALE GENOMIC DNA]</scope>
    <source>
        <strain evidence="2 3">DSM 21085</strain>
    </source>
</reference>
<sequence length="59" mass="7047">MFILSLYLIIGVVICATQKTPEEYAEDKSTETYFMFLLLFLFICWPVVVIWRLGRRVRL</sequence>
<dbReference type="RefSeq" id="WP_209481754.1">
    <property type="nucleotide sequence ID" value="NZ_JAGGKK010000020.1"/>
</dbReference>